<dbReference type="InterPro" id="IPR050900">
    <property type="entry name" value="Transposase_IS3/IS150/IS904"/>
</dbReference>
<organism evidence="2 3">
    <name type="scientific">Neokomagataea tanensis</name>
    <dbReference type="NCBI Taxonomy" id="661191"/>
    <lineage>
        <taxon>Bacteria</taxon>
        <taxon>Pseudomonadati</taxon>
        <taxon>Pseudomonadota</taxon>
        <taxon>Alphaproteobacteria</taxon>
        <taxon>Acetobacterales</taxon>
        <taxon>Acetobacteraceae</taxon>
        <taxon>Neokomagataea</taxon>
    </lineage>
</organism>
<reference evidence="2 3" key="1">
    <citation type="submission" date="2018-09" db="EMBL/GenBank/DDBJ databases">
        <title>The complete genome sequence of Neokomagataea tanensis NBRC 106556(T).</title>
        <authorList>
            <person name="Chua K.-O."/>
            <person name="See-Too W.-S."/>
            <person name="Hong K.-W."/>
            <person name="Yin W.-F."/>
            <person name="Chan K.-G."/>
        </authorList>
    </citation>
    <scope>NUCLEOTIDE SEQUENCE [LARGE SCALE GENOMIC DNA]</scope>
    <source>
        <strain evidence="3">AH13 \ NBRC 106556</strain>
    </source>
</reference>
<name>A0A4Y6V5X8_9PROT</name>
<dbReference type="GO" id="GO:0003676">
    <property type="term" value="F:nucleic acid binding"/>
    <property type="evidence" value="ECO:0007669"/>
    <property type="project" value="InterPro"/>
</dbReference>
<dbReference type="EMBL" id="CP032485">
    <property type="protein sequence ID" value="QDH25542.1"/>
    <property type="molecule type" value="Genomic_DNA"/>
</dbReference>
<dbReference type="PANTHER" id="PTHR46889">
    <property type="entry name" value="TRANSPOSASE INSF FOR INSERTION SEQUENCE IS3B-RELATED"/>
    <property type="match status" value="1"/>
</dbReference>
<accession>A0A4Y6V5X8</accession>
<dbReference type="Pfam" id="PF13276">
    <property type="entry name" value="HTH_21"/>
    <property type="match status" value="1"/>
</dbReference>
<protein>
    <recommendedName>
        <fullName evidence="1">HTH-like domain-containing protein</fullName>
    </recommendedName>
</protein>
<evidence type="ECO:0000313" key="3">
    <source>
        <dbReference type="Proteomes" id="UP000317214"/>
    </source>
</evidence>
<dbReference type="Proteomes" id="UP000317214">
    <property type="component" value="Chromosome"/>
</dbReference>
<feature type="domain" description="HTH-like" evidence="1">
    <location>
        <begin position="40"/>
        <end position="95"/>
    </location>
</feature>
<dbReference type="PANTHER" id="PTHR46889:SF4">
    <property type="entry name" value="TRANSPOSASE INSO FOR INSERTION SEQUENCE ELEMENT IS911B-RELATED"/>
    <property type="match status" value="1"/>
</dbReference>
<dbReference type="OrthoDB" id="9803878at2"/>
<sequence>MRKHRERWSIDRLCRVLDVSPRGYRAWVSRPVSQRQRTDLKVLTHIREYYTLSHQTYGRPRMTADLKVAGLEVGERRAGWLMKANGIRLIRTRRHKVTTDSRHTLSFADKLQDCNFQAAAPNQNWAGDISAIWTNEGWLYLTVAIDLFSRRVIGELPRAFWRQKVRRGRVDL</sequence>
<keyword evidence="3" id="KW-1185">Reference proteome</keyword>
<dbReference type="KEGG" id="ntn:D5366_10325"/>
<evidence type="ECO:0000259" key="1">
    <source>
        <dbReference type="Pfam" id="PF13276"/>
    </source>
</evidence>
<dbReference type="InterPro" id="IPR012337">
    <property type="entry name" value="RNaseH-like_sf"/>
</dbReference>
<gene>
    <name evidence="2" type="ORF">D5366_10325</name>
</gene>
<dbReference type="InterPro" id="IPR025948">
    <property type="entry name" value="HTH-like_dom"/>
</dbReference>
<dbReference type="Gene3D" id="3.30.420.10">
    <property type="entry name" value="Ribonuclease H-like superfamily/Ribonuclease H"/>
    <property type="match status" value="1"/>
</dbReference>
<dbReference type="SUPFAM" id="SSF53098">
    <property type="entry name" value="Ribonuclease H-like"/>
    <property type="match status" value="1"/>
</dbReference>
<dbReference type="AlphaFoldDB" id="A0A4Y6V5X8"/>
<proteinExistence type="predicted"/>
<dbReference type="InterPro" id="IPR036397">
    <property type="entry name" value="RNaseH_sf"/>
</dbReference>
<evidence type="ECO:0000313" key="2">
    <source>
        <dbReference type="EMBL" id="QDH25542.1"/>
    </source>
</evidence>